<accession>A0A8D0X5U2</accession>
<protein>
    <submittedName>
        <fullName evidence="2">Uncharacterized protein</fullName>
    </submittedName>
</protein>
<feature type="transmembrane region" description="Helical" evidence="1">
    <location>
        <begin position="78"/>
        <end position="103"/>
    </location>
</feature>
<name>A0A8D0X5U2_PIG</name>
<keyword evidence="1" id="KW-0472">Membrane</keyword>
<evidence type="ECO:0000313" key="3">
    <source>
        <dbReference type="Proteomes" id="UP000694570"/>
    </source>
</evidence>
<feature type="transmembrane region" description="Helical" evidence="1">
    <location>
        <begin position="49"/>
        <end position="72"/>
    </location>
</feature>
<dbReference type="Ensembl" id="ENSSSCT00030065024.1">
    <property type="protein sequence ID" value="ENSSSCP00030029705.1"/>
    <property type="gene ID" value="ENSSSCG00030046637.1"/>
</dbReference>
<evidence type="ECO:0000256" key="1">
    <source>
        <dbReference type="SAM" id="Phobius"/>
    </source>
</evidence>
<dbReference type="Proteomes" id="UP000694570">
    <property type="component" value="Unplaced"/>
</dbReference>
<keyword evidence="1" id="KW-1133">Transmembrane helix</keyword>
<sequence>MMVILTGVRWYLIVVFICISLVISEVEHLFMFPLAIYMSLEKYLFRSSALYLFGLFFFVVDFAVLNRLFYILEIKPLSAASLATIFSHSVGCLFILFIVPLLCKSFKFVHFCFYFYWLGELT</sequence>
<feature type="transmembrane region" description="Helical" evidence="1">
    <location>
        <begin position="12"/>
        <end position="37"/>
    </location>
</feature>
<organism evidence="2 3">
    <name type="scientific">Sus scrofa</name>
    <name type="common">Pig</name>
    <dbReference type="NCBI Taxonomy" id="9823"/>
    <lineage>
        <taxon>Eukaryota</taxon>
        <taxon>Metazoa</taxon>
        <taxon>Chordata</taxon>
        <taxon>Craniata</taxon>
        <taxon>Vertebrata</taxon>
        <taxon>Euteleostomi</taxon>
        <taxon>Mammalia</taxon>
        <taxon>Eutheria</taxon>
        <taxon>Laurasiatheria</taxon>
        <taxon>Artiodactyla</taxon>
        <taxon>Suina</taxon>
        <taxon>Suidae</taxon>
        <taxon>Sus</taxon>
    </lineage>
</organism>
<reference evidence="2" key="1">
    <citation type="submission" date="2025-08" db="UniProtKB">
        <authorList>
            <consortium name="Ensembl"/>
        </authorList>
    </citation>
    <scope>IDENTIFICATION</scope>
</reference>
<proteinExistence type="predicted"/>
<evidence type="ECO:0000313" key="2">
    <source>
        <dbReference type="Ensembl" id="ENSSSCP00030029705.1"/>
    </source>
</evidence>
<keyword evidence="1" id="KW-0812">Transmembrane</keyword>
<dbReference type="AlphaFoldDB" id="A0A8D0X5U2"/>